<protein>
    <submittedName>
        <fullName evidence="2">ABC transporter permease</fullName>
    </submittedName>
</protein>
<reference evidence="2 3" key="1">
    <citation type="submission" date="2018-08" db="EMBL/GenBank/DDBJ databases">
        <title>A genome reference for cultivated species of the human gut microbiota.</title>
        <authorList>
            <person name="Zou Y."/>
            <person name="Xue W."/>
            <person name="Luo G."/>
        </authorList>
    </citation>
    <scope>NUCLEOTIDE SEQUENCE [LARGE SCALE GENOMIC DNA]</scope>
    <source>
        <strain evidence="2 3">AF24-12</strain>
    </source>
</reference>
<keyword evidence="1" id="KW-1133">Transmembrane helix</keyword>
<keyword evidence="1" id="KW-0812">Transmembrane</keyword>
<gene>
    <name evidence="2" type="ORF">DWY11_05435</name>
</gene>
<name>A0A3E5E795_9BACT</name>
<feature type="transmembrane region" description="Helical" evidence="1">
    <location>
        <begin position="12"/>
        <end position="38"/>
    </location>
</feature>
<dbReference type="EMBL" id="QRVA01000009">
    <property type="protein sequence ID" value="RGS17070.1"/>
    <property type="molecule type" value="Genomic_DNA"/>
</dbReference>
<evidence type="ECO:0000256" key="1">
    <source>
        <dbReference type="SAM" id="Phobius"/>
    </source>
</evidence>
<accession>A0A3E5E795</accession>
<keyword evidence="1" id="KW-0472">Membrane</keyword>
<organism evidence="2 3">
    <name type="scientific">Segatella copri</name>
    <dbReference type="NCBI Taxonomy" id="165179"/>
    <lineage>
        <taxon>Bacteria</taxon>
        <taxon>Pseudomonadati</taxon>
        <taxon>Bacteroidota</taxon>
        <taxon>Bacteroidia</taxon>
        <taxon>Bacteroidales</taxon>
        <taxon>Prevotellaceae</taxon>
        <taxon>Segatella</taxon>
    </lineage>
</organism>
<evidence type="ECO:0000313" key="3">
    <source>
        <dbReference type="Proteomes" id="UP000283872"/>
    </source>
</evidence>
<dbReference type="RefSeq" id="WP_117586497.1">
    <property type="nucleotide sequence ID" value="NZ_QRVA01000009.1"/>
</dbReference>
<comment type="caution">
    <text evidence="2">The sequence shown here is derived from an EMBL/GenBank/DDBJ whole genome shotgun (WGS) entry which is preliminary data.</text>
</comment>
<proteinExistence type="predicted"/>
<dbReference type="AlphaFoldDB" id="A0A3E5E795"/>
<feature type="transmembrane region" description="Helical" evidence="1">
    <location>
        <begin position="267"/>
        <end position="299"/>
    </location>
</feature>
<dbReference type="Proteomes" id="UP000283872">
    <property type="component" value="Unassembled WGS sequence"/>
</dbReference>
<feature type="transmembrane region" description="Helical" evidence="1">
    <location>
        <begin position="325"/>
        <end position="345"/>
    </location>
</feature>
<sequence length="399" mass="45371">MNLVWKLLRQHISIPQFAGFAFANLFGMLIVLFGFQFYKDVLPVFTQQDSFMKADYLIMSKKIGMGNTISGRSNTFSGSEIDEIGDQKFVKKIGKFTSTEYKVDAQMGVNGVNVLNSELFFESVPDGFVDVPLKNWKYTPGTQEVPIILPRTYINMYNFGFAQSHSLPKISDGLMGMIDFNIQIQAGGKKEQFKGKVIGFSSRLNTILVPQAFMDWSNQEFAPNQKSDPNRLIVEVGNPGDENITKYLDDNGYEVETDKLDAEKTTYFLRMMVSMVMIIGLVISVLSFYILMLSIYLLVQKNSSKLENLLLIGYSPNNVAKPYQVLTIALNIVVLIIAWIILFFLRDYYMSFIETLFPDIDEGTMLPAIALGLFLFLIVSILNFVAIRRKVMSIWQRKE</sequence>
<feature type="transmembrane region" description="Helical" evidence="1">
    <location>
        <begin position="365"/>
        <end position="387"/>
    </location>
</feature>
<evidence type="ECO:0000313" key="2">
    <source>
        <dbReference type="EMBL" id="RGS17070.1"/>
    </source>
</evidence>